<sequence length="104" mass="11489">MNSAGRSDVLASSLDSLGSKPCWQMASSPVILDWCRLSHTQSICSCWFLSRIGSRARSDEVASSFLQQEILTSTGVCRSKQANVLTPIFDNSGEENEKKMERTK</sequence>
<comment type="caution">
    <text evidence="1">The sequence shown here is derived from an EMBL/GenBank/DDBJ whole genome shotgun (WGS) entry which is preliminary data.</text>
</comment>
<dbReference type="EMBL" id="DUZY01000001">
    <property type="protein sequence ID" value="DAD22189.1"/>
    <property type="molecule type" value="Genomic_DNA"/>
</dbReference>
<dbReference type="Proteomes" id="UP000607653">
    <property type="component" value="Unassembled WGS sequence"/>
</dbReference>
<protein>
    <submittedName>
        <fullName evidence="1">Uncharacterized protein</fullName>
    </submittedName>
</protein>
<keyword evidence="2" id="KW-1185">Reference proteome</keyword>
<proteinExistence type="predicted"/>
<dbReference type="AlphaFoldDB" id="A0A822XSX2"/>
<accession>A0A822XSX2</accession>
<reference evidence="1 2" key="1">
    <citation type="journal article" date="2020" name="Mol. Biol. Evol.">
        <title>Distinct Expression and Methylation Patterns for Genes with Different Fates following a Single Whole-Genome Duplication in Flowering Plants.</title>
        <authorList>
            <person name="Shi T."/>
            <person name="Rahmani R.S."/>
            <person name="Gugger P.F."/>
            <person name="Wang M."/>
            <person name="Li H."/>
            <person name="Zhang Y."/>
            <person name="Li Z."/>
            <person name="Wang Q."/>
            <person name="Van de Peer Y."/>
            <person name="Marchal K."/>
            <person name="Chen J."/>
        </authorList>
    </citation>
    <scope>NUCLEOTIDE SEQUENCE [LARGE SCALE GENOMIC DNA]</scope>
    <source>
        <tissue evidence="1">Leaf</tissue>
    </source>
</reference>
<evidence type="ECO:0000313" key="2">
    <source>
        <dbReference type="Proteomes" id="UP000607653"/>
    </source>
</evidence>
<organism evidence="1 2">
    <name type="scientific">Nelumbo nucifera</name>
    <name type="common">Sacred lotus</name>
    <dbReference type="NCBI Taxonomy" id="4432"/>
    <lineage>
        <taxon>Eukaryota</taxon>
        <taxon>Viridiplantae</taxon>
        <taxon>Streptophyta</taxon>
        <taxon>Embryophyta</taxon>
        <taxon>Tracheophyta</taxon>
        <taxon>Spermatophyta</taxon>
        <taxon>Magnoliopsida</taxon>
        <taxon>Proteales</taxon>
        <taxon>Nelumbonaceae</taxon>
        <taxon>Nelumbo</taxon>
    </lineage>
</organism>
<gene>
    <name evidence="1" type="ORF">HUJ06_023652</name>
</gene>
<name>A0A822XSX2_NELNU</name>
<evidence type="ECO:0000313" key="1">
    <source>
        <dbReference type="EMBL" id="DAD22189.1"/>
    </source>
</evidence>